<evidence type="ECO:0000259" key="2">
    <source>
        <dbReference type="SMART" id="SM01043"/>
    </source>
</evidence>
<dbReference type="InterPro" id="IPR005158">
    <property type="entry name" value="BTAD"/>
</dbReference>
<evidence type="ECO:0000256" key="1">
    <source>
        <dbReference type="PROSITE-ProRule" id="PRU00339"/>
    </source>
</evidence>
<protein>
    <recommendedName>
        <fullName evidence="2">Bacterial transcriptional activator domain-containing protein</fullName>
    </recommendedName>
</protein>
<dbReference type="Proteomes" id="UP000019486">
    <property type="component" value="Unassembled WGS sequence"/>
</dbReference>
<comment type="caution">
    <text evidence="3">The sequence shown here is derived from an EMBL/GenBank/DDBJ whole genome shotgun (WGS) entry which is preliminary data.</text>
</comment>
<dbReference type="RefSeq" id="WP_051512721.1">
    <property type="nucleotide sequence ID" value="NZ_AVFL01000017.1"/>
</dbReference>
<dbReference type="SUPFAM" id="SSF48452">
    <property type="entry name" value="TPR-like"/>
    <property type="match status" value="2"/>
</dbReference>
<dbReference type="EMBL" id="AVFL01000017">
    <property type="protein sequence ID" value="EWY38602.1"/>
    <property type="molecule type" value="Genomic_DNA"/>
</dbReference>
<proteinExistence type="predicted"/>
<dbReference type="AlphaFoldDB" id="W9H1K4"/>
<dbReference type="PROSITE" id="PS50005">
    <property type="entry name" value="TPR"/>
    <property type="match status" value="1"/>
</dbReference>
<gene>
    <name evidence="3" type="ORF">N825_12385</name>
</gene>
<dbReference type="PATRIC" id="fig|1385369.3.peg.4368"/>
<accession>W9H1K4</accession>
<dbReference type="GO" id="GO:0006355">
    <property type="term" value="P:regulation of DNA-templated transcription"/>
    <property type="evidence" value="ECO:0007669"/>
    <property type="project" value="InterPro"/>
</dbReference>
<dbReference type="GO" id="GO:0003677">
    <property type="term" value="F:DNA binding"/>
    <property type="evidence" value="ECO:0007669"/>
    <property type="project" value="InterPro"/>
</dbReference>
<dbReference type="InterPro" id="IPR036388">
    <property type="entry name" value="WH-like_DNA-bd_sf"/>
</dbReference>
<keyword evidence="4" id="KW-1185">Reference proteome</keyword>
<organism evidence="3 4">
    <name type="scientific">Skermanella stibiiresistens SB22</name>
    <dbReference type="NCBI Taxonomy" id="1385369"/>
    <lineage>
        <taxon>Bacteria</taxon>
        <taxon>Pseudomonadati</taxon>
        <taxon>Pseudomonadota</taxon>
        <taxon>Alphaproteobacteria</taxon>
        <taxon>Rhodospirillales</taxon>
        <taxon>Azospirillaceae</taxon>
        <taxon>Skermanella</taxon>
    </lineage>
</organism>
<dbReference type="Pfam" id="PF03704">
    <property type="entry name" value="BTAD"/>
    <property type="match status" value="1"/>
</dbReference>
<dbReference type="InterPro" id="IPR016032">
    <property type="entry name" value="Sig_transdc_resp-reg_C-effctor"/>
</dbReference>
<dbReference type="InterPro" id="IPR011990">
    <property type="entry name" value="TPR-like_helical_dom_sf"/>
</dbReference>
<name>W9H1K4_9PROT</name>
<dbReference type="Gene3D" id="1.25.40.10">
    <property type="entry name" value="Tetratricopeptide repeat domain"/>
    <property type="match status" value="2"/>
</dbReference>
<dbReference type="Gene3D" id="3.40.50.10070">
    <property type="entry name" value="TolB, N-terminal domain"/>
    <property type="match status" value="1"/>
</dbReference>
<dbReference type="PANTHER" id="PTHR35807">
    <property type="entry name" value="TRANSCRIPTIONAL REGULATOR REDD-RELATED"/>
    <property type="match status" value="1"/>
</dbReference>
<evidence type="ECO:0000313" key="3">
    <source>
        <dbReference type="EMBL" id="EWY38602.1"/>
    </source>
</evidence>
<feature type="repeat" description="TPR" evidence="1">
    <location>
        <begin position="491"/>
        <end position="524"/>
    </location>
</feature>
<dbReference type="SUPFAM" id="SSF46894">
    <property type="entry name" value="C-terminal effector domain of the bipartite response regulators"/>
    <property type="match status" value="1"/>
</dbReference>
<sequence>MDQPTLRLIGDFAITGMDGRMVAPPGRKARMALAWIALNGPRPVPRERLAGVFWDDRPDRHARHSLRQCLLELRQLGGAAGIGLIDAGKDTVTFALPAERVDALAIERLARDGTLASLRAAASLCVGELLPGMDGDCGDFGAWLAAERARFSRISAGVFARLTELCEALEDWDGVASAAEGWLNLDPACEDAHRALMRVHAQAGRRSDAVRQYQACAEAVRRRLDAEPEERTVDLLRDIRGGGTIIKMADPREPEPRRVSAKPSLAVLPFDTLGDTLGGTVDGGGVADGLSHDILARLARLRSLFVIARGSSFRFRGGQIDPRTVGRTLGARYLVTGSVRAHAGRLRLTVELVETETATVVWGDVFDTRLGELFAVQEDLTGRIVAALEIEIEAAEIRHALAWPVTSLDAWGAYHRGLWHMFRFTRDDNETARGFFQQALRLDPICARAHAGLSFTHFQDAFLHRTGDRRRETDRAYRFAERGVALDERDPTSHWALGRALWLLDRHDDAVGELEQAVQLNPNFALGHYTIAFVQAQGGDAHEALGAVDLAQRLSPIDPLLFGMLGVRALARLDLGDYSEAADWGDRAARRPNAHVHIHAIAAFCDALADRHDQAVEHARRIKETAPTYRCGDFLMAFHTLRPRVADLIRREGPAIGIPV</sequence>
<dbReference type="InterPro" id="IPR019734">
    <property type="entry name" value="TPR_rpt"/>
</dbReference>
<feature type="domain" description="Bacterial transcriptional activator" evidence="2">
    <location>
        <begin position="101"/>
        <end position="240"/>
    </location>
</feature>
<reference evidence="3 4" key="1">
    <citation type="submission" date="2013-08" db="EMBL/GenBank/DDBJ databases">
        <title>The genome sequence of Skermanella stibiiresistens.</title>
        <authorList>
            <person name="Zhu W."/>
            <person name="Wang G."/>
        </authorList>
    </citation>
    <scope>NUCLEOTIDE SEQUENCE [LARGE SCALE GENOMIC DNA]</scope>
    <source>
        <strain evidence="3 4">SB22</strain>
    </source>
</reference>
<keyword evidence="1" id="KW-0802">TPR repeat</keyword>
<dbReference type="STRING" id="1385369.N825_12385"/>
<dbReference type="OrthoDB" id="649979at2"/>
<dbReference type="Gene3D" id="1.10.10.10">
    <property type="entry name" value="Winged helix-like DNA-binding domain superfamily/Winged helix DNA-binding domain"/>
    <property type="match status" value="1"/>
</dbReference>
<dbReference type="SMART" id="SM00028">
    <property type="entry name" value="TPR"/>
    <property type="match status" value="3"/>
</dbReference>
<evidence type="ECO:0000313" key="4">
    <source>
        <dbReference type="Proteomes" id="UP000019486"/>
    </source>
</evidence>
<dbReference type="InterPro" id="IPR051677">
    <property type="entry name" value="AfsR-DnrI-RedD_regulator"/>
</dbReference>
<dbReference type="SMART" id="SM01043">
    <property type="entry name" value="BTAD"/>
    <property type="match status" value="1"/>
</dbReference>